<proteinExistence type="predicted"/>
<name>A0A1J5Q778_9ZZZZ</name>
<evidence type="ECO:0000313" key="1">
    <source>
        <dbReference type="EMBL" id="OIQ75716.1"/>
    </source>
</evidence>
<comment type="caution">
    <text evidence="1">The sequence shown here is derived from an EMBL/GenBank/DDBJ whole genome shotgun (WGS) entry which is preliminary data.</text>
</comment>
<dbReference type="PROSITE" id="PS51257">
    <property type="entry name" value="PROKAR_LIPOPROTEIN"/>
    <property type="match status" value="1"/>
</dbReference>
<accession>A0A1J5Q778</accession>
<evidence type="ECO:0008006" key="2">
    <source>
        <dbReference type="Google" id="ProtNLM"/>
    </source>
</evidence>
<sequence length="215" mass="21934">MFTWISKARVFGVATALMILALGGCDAMLNAPQTMSVAEGAVVIAGPTGFCVDPDASHDNATSSFVLLGSCASIAQSAQAGHPTIRAVLTAAVSAGSHGASISGNEAKLAAFFRAPQGRAALSRSGKAETVKVLSSGVRNGVFMIHARDVSAFPGQSVSPDYWRALFDLNGHIVTLSVMGVPQAPFTDRAALSTLQAFVQQTRTASQQAGAGPTG</sequence>
<reference evidence="1" key="1">
    <citation type="submission" date="2016-10" db="EMBL/GenBank/DDBJ databases">
        <title>Sequence of Gallionella enrichment culture.</title>
        <authorList>
            <person name="Poehlein A."/>
            <person name="Muehling M."/>
            <person name="Daniel R."/>
        </authorList>
    </citation>
    <scope>NUCLEOTIDE SEQUENCE</scope>
</reference>
<gene>
    <name evidence="1" type="ORF">GALL_426130</name>
</gene>
<organism evidence="1">
    <name type="scientific">mine drainage metagenome</name>
    <dbReference type="NCBI Taxonomy" id="410659"/>
    <lineage>
        <taxon>unclassified sequences</taxon>
        <taxon>metagenomes</taxon>
        <taxon>ecological metagenomes</taxon>
    </lineage>
</organism>
<dbReference type="EMBL" id="MLJW01002078">
    <property type="protein sequence ID" value="OIQ75716.1"/>
    <property type="molecule type" value="Genomic_DNA"/>
</dbReference>
<dbReference type="AlphaFoldDB" id="A0A1J5Q778"/>
<protein>
    <recommendedName>
        <fullName evidence="2">Cation transport ATPase</fullName>
    </recommendedName>
</protein>